<sequence length="264" mass="28489">MTSRVSKPSPAYFATARPRVLAHRGLAVASGVAENTAEAFAAALRAGATHIESDLRATADGVAILHHDATFRRARDGRRGRVSALTLAQLRDPAEGPVHRILTLEEALTEFPEVPFNLDLKSADVVEPAVRMIRNMDARTRILLTSFGESRRRAAVDALSPIASSLSLPRVLRLLAAHALGLTGAFDRAIASAQAVQMPYRVGPLHLVTPRLLTKLHARGIEAHVWPVNSVAEMRTVMALGVDGVVTDRTDLTGPLAREPRSEY</sequence>
<evidence type="ECO:0000313" key="3">
    <source>
        <dbReference type="Proteomes" id="UP000272503"/>
    </source>
</evidence>
<proteinExistence type="predicted"/>
<dbReference type="EMBL" id="RCUX01000003">
    <property type="protein sequence ID" value="RLP76989.1"/>
    <property type="molecule type" value="Genomic_DNA"/>
</dbReference>
<dbReference type="InterPro" id="IPR030395">
    <property type="entry name" value="GP_PDE_dom"/>
</dbReference>
<dbReference type="Gene3D" id="3.20.20.190">
    <property type="entry name" value="Phosphatidylinositol (PI) phosphodiesterase"/>
    <property type="match status" value="1"/>
</dbReference>
<dbReference type="PROSITE" id="PS51704">
    <property type="entry name" value="GP_PDE"/>
    <property type="match status" value="1"/>
</dbReference>
<dbReference type="PANTHER" id="PTHR43805:SF1">
    <property type="entry name" value="GP-PDE DOMAIN-CONTAINING PROTEIN"/>
    <property type="match status" value="1"/>
</dbReference>
<dbReference type="GO" id="GO:0008081">
    <property type="term" value="F:phosphoric diester hydrolase activity"/>
    <property type="evidence" value="ECO:0007669"/>
    <property type="project" value="InterPro"/>
</dbReference>
<protein>
    <submittedName>
        <fullName evidence="2">Glycerophosphodiester phosphodiesterase</fullName>
    </submittedName>
</protein>
<name>A0A3L7A9H8_9MICO</name>
<dbReference type="OrthoDB" id="5241788at2"/>
<organism evidence="2 3">
    <name type="scientific">Mycetocola tolaasinivorans</name>
    <dbReference type="NCBI Taxonomy" id="76635"/>
    <lineage>
        <taxon>Bacteria</taxon>
        <taxon>Bacillati</taxon>
        <taxon>Actinomycetota</taxon>
        <taxon>Actinomycetes</taxon>
        <taxon>Micrococcales</taxon>
        <taxon>Microbacteriaceae</taxon>
        <taxon>Mycetocola</taxon>
    </lineage>
</organism>
<dbReference type="GO" id="GO:0006629">
    <property type="term" value="P:lipid metabolic process"/>
    <property type="evidence" value="ECO:0007669"/>
    <property type="project" value="InterPro"/>
</dbReference>
<dbReference type="InterPro" id="IPR017946">
    <property type="entry name" value="PLC-like_Pdiesterase_TIM-brl"/>
</dbReference>
<dbReference type="PANTHER" id="PTHR43805">
    <property type="entry name" value="GLYCEROPHOSPHORYL DIESTER PHOSPHODIESTERASE"/>
    <property type="match status" value="1"/>
</dbReference>
<reference evidence="2 3" key="1">
    <citation type="submission" date="2018-10" db="EMBL/GenBank/DDBJ databases">
        <authorList>
            <person name="Li J."/>
        </authorList>
    </citation>
    <scope>NUCLEOTIDE SEQUENCE [LARGE SCALE GENOMIC DNA]</scope>
    <source>
        <strain evidence="2 3">IF 016277</strain>
    </source>
</reference>
<keyword evidence="3" id="KW-1185">Reference proteome</keyword>
<comment type="caution">
    <text evidence="2">The sequence shown here is derived from an EMBL/GenBank/DDBJ whole genome shotgun (WGS) entry which is preliminary data.</text>
</comment>
<dbReference type="AlphaFoldDB" id="A0A3L7A9H8"/>
<accession>A0A3L7A9H8</accession>
<gene>
    <name evidence="2" type="ORF">D9V32_05015</name>
</gene>
<evidence type="ECO:0000259" key="1">
    <source>
        <dbReference type="PROSITE" id="PS51704"/>
    </source>
</evidence>
<evidence type="ECO:0000313" key="2">
    <source>
        <dbReference type="EMBL" id="RLP76989.1"/>
    </source>
</evidence>
<dbReference type="SUPFAM" id="SSF51695">
    <property type="entry name" value="PLC-like phosphodiesterases"/>
    <property type="match status" value="1"/>
</dbReference>
<feature type="domain" description="GP-PDE" evidence="1">
    <location>
        <begin position="18"/>
        <end position="257"/>
    </location>
</feature>
<dbReference type="Pfam" id="PF03009">
    <property type="entry name" value="GDPD"/>
    <property type="match status" value="1"/>
</dbReference>
<dbReference type="Proteomes" id="UP000272503">
    <property type="component" value="Unassembled WGS sequence"/>
</dbReference>